<accession>A0ABX7T8I6</accession>
<evidence type="ECO:0000256" key="1">
    <source>
        <dbReference type="SAM" id="SignalP"/>
    </source>
</evidence>
<keyword evidence="1" id="KW-0732">Signal</keyword>
<dbReference type="Pfam" id="PF11249">
    <property type="entry name" value="DUF3047"/>
    <property type="match status" value="1"/>
</dbReference>
<dbReference type="InterPro" id="IPR021409">
    <property type="entry name" value="DUF3047"/>
</dbReference>
<dbReference type="EMBL" id="CP071794">
    <property type="protein sequence ID" value="QTD56792.1"/>
    <property type="molecule type" value="Genomic_DNA"/>
</dbReference>
<name>A0ABX7T8I6_9SPHN</name>
<keyword evidence="3" id="KW-1185">Reference proteome</keyword>
<proteinExistence type="predicted"/>
<protein>
    <submittedName>
        <fullName evidence="2">DUF3047 domain-containing protein</fullName>
    </submittedName>
</protein>
<gene>
    <name evidence="2" type="ORF">J4G78_04225</name>
</gene>
<sequence length="246" mass="26484">MHKIALSAIAFILTASSAPVSAQSGGLQRISNFASGTAGWRSVQIDKKVPATKFTAKRIQGVPAIQAYARKSMALFTRPVTVNLAKTPVLCWRWRVNDVVRTANIAKKSGDDQAARVYIGLDLPNSKIPLGTRAQLALARTRGSEAIPDGAINYVWDNRFPVGTARNNVYTKQAKIIVAQSGAAQAGTWVNERRDLAADIQKQFKTGRAKVTSIAISSDTDNSGETVTAAFADIHLVSANAKCQYR</sequence>
<organism evidence="2 3">
    <name type="scientific">Parasphingorhabdus cellanae</name>
    <dbReference type="NCBI Taxonomy" id="2806553"/>
    <lineage>
        <taxon>Bacteria</taxon>
        <taxon>Pseudomonadati</taxon>
        <taxon>Pseudomonadota</taxon>
        <taxon>Alphaproteobacteria</taxon>
        <taxon>Sphingomonadales</taxon>
        <taxon>Sphingomonadaceae</taxon>
        <taxon>Parasphingorhabdus</taxon>
    </lineage>
</organism>
<evidence type="ECO:0000313" key="2">
    <source>
        <dbReference type="EMBL" id="QTD56792.1"/>
    </source>
</evidence>
<feature type="signal peptide" evidence="1">
    <location>
        <begin position="1"/>
        <end position="22"/>
    </location>
</feature>
<feature type="chain" id="PRO_5047113217" evidence="1">
    <location>
        <begin position="23"/>
        <end position="246"/>
    </location>
</feature>
<dbReference type="RefSeq" id="WP_207988768.1">
    <property type="nucleotide sequence ID" value="NZ_CP071794.1"/>
</dbReference>
<reference evidence="2 3" key="1">
    <citation type="submission" date="2021-03" db="EMBL/GenBank/DDBJ databases">
        <title>Complete genome of Parasphingorhabdus_sp.JHSY0214.</title>
        <authorList>
            <person name="Yoo J.H."/>
            <person name="Bae J.W."/>
        </authorList>
    </citation>
    <scope>NUCLEOTIDE SEQUENCE [LARGE SCALE GENOMIC DNA]</scope>
    <source>
        <strain evidence="2 3">JHSY0214</strain>
    </source>
</reference>
<evidence type="ECO:0000313" key="3">
    <source>
        <dbReference type="Proteomes" id="UP000663923"/>
    </source>
</evidence>
<dbReference type="Proteomes" id="UP000663923">
    <property type="component" value="Chromosome"/>
</dbReference>